<dbReference type="EMBL" id="CBXF010000099">
    <property type="protein sequence ID" value="CDL84002.1"/>
    <property type="molecule type" value="Genomic_DNA"/>
</dbReference>
<dbReference type="AlphaFoldDB" id="W1IZV3"/>
<keyword evidence="2" id="KW-1185">Reference proteome</keyword>
<accession>W1IZV3</accession>
<evidence type="ECO:0000313" key="1">
    <source>
        <dbReference type="EMBL" id="CDL84002.1"/>
    </source>
</evidence>
<proteinExistence type="predicted"/>
<dbReference type="STRING" id="1427518.XSR1_40047"/>
<evidence type="ECO:0000313" key="2">
    <source>
        <dbReference type="Proteomes" id="UP000019202"/>
    </source>
</evidence>
<sequence length="50" mass="5892">MCKGWHFNTRFTVNQLPFIIPNLRNASMPYWEQVGLKRQRGPSSGLITNW</sequence>
<organism evidence="1 2">
    <name type="scientific">Xenorhabdus szentirmaii DSM 16338</name>
    <dbReference type="NCBI Taxonomy" id="1427518"/>
    <lineage>
        <taxon>Bacteria</taxon>
        <taxon>Pseudomonadati</taxon>
        <taxon>Pseudomonadota</taxon>
        <taxon>Gammaproteobacteria</taxon>
        <taxon>Enterobacterales</taxon>
        <taxon>Morganellaceae</taxon>
        <taxon>Xenorhabdus</taxon>
    </lineage>
</organism>
<name>W1IZV3_9GAMM</name>
<gene>
    <name evidence="1" type="ORF">XSR1_40047</name>
</gene>
<comment type="caution">
    <text evidence="1">The sequence shown here is derived from an EMBL/GenBank/DDBJ whole genome shotgun (WGS) entry which is preliminary data.</text>
</comment>
<reference evidence="1" key="1">
    <citation type="submission" date="2013-11" db="EMBL/GenBank/DDBJ databases">
        <title>Draft genome sequence and annotation of the entomopathogenic bacteria, Xenorhabdus cabanillasi strain JM26 and Xenorhabdus szentirmai strain DSM 16338.</title>
        <authorList>
            <person name="Gualtieri M."/>
            <person name="Ogier J.C."/>
            <person name="Pages S."/>
            <person name="Givaudan A."/>
            <person name="Gaudriault S."/>
        </authorList>
    </citation>
    <scope>NUCLEOTIDE SEQUENCE [LARGE SCALE GENOMIC DNA]</scope>
    <source>
        <strain evidence="1">DSM 16338</strain>
    </source>
</reference>
<dbReference type="Proteomes" id="UP000019202">
    <property type="component" value="Unassembled WGS sequence"/>
</dbReference>
<protein>
    <submittedName>
        <fullName evidence="1">Uncharacterized protein</fullName>
    </submittedName>
</protein>